<organism evidence="3 4">
    <name type="scientific">Volvox africanus</name>
    <dbReference type="NCBI Taxonomy" id="51714"/>
    <lineage>
        <taxon>Eukaryota</taxon>
        <taxon>Viridiplantae</taxon>
        <taxon>Chlorophyta</taxon>
        <taxon>core chlorophytes</taxon>
        <taxon>Chlorophyceae</taxon>
        <taxon>CS clade</taxon>
        <taxon>Chlamydomonadales</taxon>
        <taxon>Volvocaceae</taxon>
        <taxon>Volvox</taxon>
    </lineage>
</organism>
<feature type="compositionally biased region" description="Low complexity" evidence="1">
    <location>
        <begin position="344"/>
        <end position="355"/>
    </location>
</feature>
<gene>
    <name evidence="3" type="ORF">VaNZ11_014602</name>
</gene>
<evidence type="ECO:0000256" key="1">
    <source>
        <dbReference type="SAM" id="MobiDB-lite"/>
    </source>
</evidence>
<feature type="region of interest" description="Disordered" evidence="1">
    <location>
        <begin position="736"/>
        <end position="755"/>
    </location>
</feature>
<sequence length="1247" mass="129858">MNRLSAGCEAGRNSWIKSKVFLSSVSNTGDERGTIFRQAYWHLVFVLLQWFANISNSAVSSASLLLRRVQGVTQSSSDGLCRTAQHANSAYIICKPTAGLSCLQRQLSVAAKPVGPLASSDAAPQASETTITTTTASDLLECKSAPRKTFSFSSWRVVPVNFPSTPLGKLHNTIQPVPTGASHGLIHGQHEIARSILSCFATRPFVLSSLMLDNGAQHTVTDSYLPVERLRSMQFKISGREPEDLPTHFTEWLCALAGACGCLLSAVYIRKGCIELTLDIENAGMVPERQEGEEGQLEGRTLRLNAAASAVPTLPSAAATYGASGDGTTGSRETAATNSPKATQGQQHQQPKQQQRGVIRIGSGNENRFDLGGTEGAMALAQRLHDALGGGVGSGGMTEVRSRAAPVRRPSDGRDVNGASNLATGVAVPSLPQQQQQPASVVRTVAFWQSSFVPPLSYPAISRVRPRVIVVQAGRQVPAHRHGVSSTPGWDRGAAGVGAASVGAPMATLHHAGMAAVAAASHERRRESPRPITLLVEISAPPDVRLAVLGGAVGTPAMASHPVSASTDSIGASPAMPASVASIPIDTPDIELLVRCSGRYIPIDISLAPSQGGVATGDCDGEASAPDAEYISGGGGGIGSTVMRSYRITLLESPIVTGGVMLLDLRWQGRPAQVVPVVLLDEQDEQLQMELAAVAATWTGPPHELDGLLYDVGVWLRCMALRRAARTATQAMLGVGRSSTQAQTRGPGPAMSAAVASGRGCSPAARGEPPFLPVLGASLLQFAHAHGLIGMARRLQVDMRDCGYTAPFRITSMHHVAAAVEAEAAAGTVAGDGHSLSPPEATRQGPSALPELRCGMDAAARGRTTPTRPVVEVGIAPSPPSVTASGAVNRVLASESPSAVATLGSVDLHPMQRSASPAATVVTVGQWWFIWEVISLPPSVQRRRGSGPTLVEEESYLPTTFEEPLGAAVYCLFHLLDMLGLLELLIHLALTTHQQRGNSSIPAGAVVDTSHGGGGVGAATAALSHGTLMLLVVLTSLPVILNFSLQLLLPTTTMRRVAPHAKLVWHACLVARRVVLLWGGLPSIYPRSQQGYGLGPGVLVMEGVVVPAACLLSPWAALLLAALKLPLYVLAGHTSAIGKAADVAAAATTAEVCMSRGHCVATAPSRWHGDAGGGGALLVESVFRALVVTTMALLTTLACHVSLRMRTRKLGQVDAGKGVRRADGVQAEGKVVATAAVEGVAAARTVF</sequence>
<proteinExistence type="predicted"/>
<evidence type="ECO:0000313" key="3">
    <source>
        <dbReference type="EMBL" id="GLI69885.1"/>
    </source>
</evidence>
<keyword evidence="2" id="KW-1133">Transmembrane helix</keyword>
<name>A0ABQ5SIU7_9CHLO</name>
<reference evidence="3 4" key="1">
    <citation type="journal article" date="2023" name="IScience">
        <title>Expanded male sex-determining region conserved during the evolution of homothallism in the green alga Volvox.</title>
        <authorList>
            <person name="Yamamoto K."/>
            <person name="Matsuzaki R."/>
            <person name="Mahakham W."/>
            <person name="Heman W."/>
            <person name="Sekimoto H."/>
            <person name="Kawachi M."/>
            <person name="Minakuchi Y."/>
            <person name="Toyoda A."/>
            <person name="Nozaki H."/>
        </authorList>
    </citation>
    <scope>NUCLEOTIDE SEQUENCE [LARGE SCALE GENOMIC DNA]</scope>
    <source>
        <strain evidence="3 4">NIES-4468</strain>
    </source>
</reference>
<keyword evidence="2" id="KW-0472">Membrane</keyword>
<feature type="region of interest" description="Disordered" evidence="1">
    <location>
        <begin position="391"/>
        <end position="416"/>
    </location>
</feature>
<comment type="caution">
    <text evidence="3">The sequence shown here is derived from an EMBL/GenBank/DDBJ whole genome shotgun (WGS) entry which is preliminary data.</text>
</comment>
<feature type="transmembrane region" description="Helical" evidence="2">
    <location>
        <begin position="1028"/>
        <end position="1049"/>
    </location>
</feature>
<feature type="transmembrane region" description="Helical" evidence="2">
    <location>
        <begin position="1182"/>
        <end position="1203"/>
    </location>
</feature>
<evidence type="ECO:0000313" key="4">
    <source>
        <dbReference type="Proteomes" id="UP001165090"/>
    </source>
</evidence>
<feature type="compositionally biased region" description="Polar residues" evidence="1">
    <location>
        <begin position="329"/>
        <end position="343"/>
    </location>
</feature>
<keyword evidence="4" id="KW-1185">Reference proteome</keyword>
<feature type="transmembrane region" description="Helical" evidence="2">
    <location>
        <begin position="1097"/>
        <end position="1123"/>
    </location>
</feature>
<protein>
    <submittedName>
        <fullName evidence="3">Uncharacterized protein</fullName>
    </submittedName>
</protein>
<feature type="region of interest" description="Disordered" evidence="1">
    <location>
        <begin position="318"/>
        <end position="358"/>
    </location>
</feature>
<accession>A0ABQ5SIU7</accession>
<dbReference type="Proteomes" id="UP001165090">
    <property type="component" value="Unassembled WGS sequence"/>
</dbReference>
<dbReference type="EMBL" id="BSDZ01000089">
    <property type="protein sequence ID" value="GLI69885.1"/>
    <property type="molecule type" value="Genomic_DNA"/>
</dbReference>
<evidence type="ECO:0000256" key="2">
    <source>
        <dbReference type="SAM" id="Phobius"/>
    </source>
</evidence>
<keyword evidence="2" id="KW-0812">Transmembrane</keyword>